<reference evidence="2 3" key="1">
    <citation type="journal article" date="2021" name="J. Hered.">
        <title>A chromosome-level genome assembly of the parasitoid wasp, Cotesia glomerata (Hymenoptera: Braconidae).</title>
        <authorList>
            <person name="Pinto B.J."/>
            <person name="Weis J.J."/>
            <person name="Gamble T."/>
            <person name="Ode P.J."/>
            <person name="Paul R."/>
            <person name="Zaspel J.M."/>
        </authorList>
    </citation>
    <scope>NUCLEOTIDE SEQUENCE [LARGE SCALE GENOMIC DNA]</scope>
    <source>
        <strain evidence="2">CgM1</strain>
    </source>
</reference>
<gene>
    <name evidence="2" type="ORF">KQX54_006663</name>
</gene>
<organism evidence="2 3">
    <name type="scientific">Cotesia glomerata</name>
    <name type="common">Lepidopteran parasitic wasp</name>
    <name type="synonym">Apanteles glomeratus</name>
    <dbReference type="NCBI Taxonomy" id="32391"/>
    <lineage>
        <taxon>Eukaryota</taxon>
        <taxon>Metazoa</taxon>
        <taxon>Ecdysozoa</taxon>
        <taxon>Arthropoda</taxon>
        <taxon>Hexapoda</taxon>
        <taxon>Insecta</taxon>
        <taxon>Pterygota</taxon>
        <taxon>Neoptera</taxon>
        <taxon>Endopterygota</taxon>
        <taxon>Hymenoptera</taxon>
        <taxon>Apocrita</taxon>
        <taxon>Ichneumonoidea</taxon>
        <taxon>Braconidae</taxon>
        <taxon>Microgastrinae</taxon>
        <taxon>Cotesia</taxon>
    </lineage>
</organism>
<keyword evidence="3" id="KW-1185">Reference proteome</keyword>
<keyword evidence="1" id="KW-0472">Membrane</keyword>
<evidence type="ECO:0000313" key="3">
    <source>
        <dbReference type="Proteomes" id="UP000826195"/>
    </source>
</evidence>
<dbReference type="Proteomes" id="UP000826195">
    <property type="component" value="Unassembled WGS sequence"/>
</dbReference>
<proteinExistence type="predicted"/>
<dbReference type="EMBL" id="JAHXZJ010002982">
    <property type="protein sequence ID" value="KAH0534680.1"/>
    <property type="molecule type" value="Genomic_DNA"/>
</dbReference>
<accession>A0AAV7HSS9</accession>
<sequence length="116" mass="13104">MYLWIVVVDDVGQFDVSVQVQQDVNSTIAFKMRSGYRYTANSTYESYKSNDPFDSIYSGSTVRSGINNSALQYYDFQRNLSTKIMKTIYGIGLVVVLLAVLSLQIITTMMVTIIKT</sequence>
<feature type="transmembrane region" description="Helical" evidence="1">
    <location>
        <begin position="88"/>
        <end position="114"/>
    </location>
</feature>
<keyword evidence="1" id="KW-1133">Transmembrane helix</keyword>
<name>A0AAV7HSS9_COTGL</name>
<evidence type="ECO:0000256" key="1">
    <source>
        <dbReference type="SAM" id="Phobius"/>
    </source>
</evidence>
<protein>
    <submittedName>
        <fullName evidence="2">Uncharacterized protein</fullName>
    </submittedName>
</protein>
<dbReference type="AlphaFoldDB" id="A0AAV7HSS9"/>
<comment type="caution">
    <text evidence="2">The sequence shown here is derived from an EMBL/GenBank/DDBJ whole genome shotgun (WGS) entry which is preliminary data.</text>
</comment>
<keyword evidence="1" id="KW-0812">Transmembrane</keyword>
<evidence type="ECO:0000313" key="2">
    <source>
        <dbReference type="EMBL" id="KAH0534680.1"/>
    </source>
</evidence>